<dbReference type="Proteomes" id="UP000770661">
    <property type="component" value="Unassembled WGS sequence"/>
</dbReference>
<evidence type="ECO:0000313" key="3">
    <source>
        <dbReference type="Proteomes" id="UP000770661"/>
    </source>
</evidence>
<feature type="region of interest" description="Disordered" evidence="1">
    <location>
        <begin position="40"/>
        <end position="83"/>
    </location>
</feature>
<dbReference type="AlphaFoldDB" id="A0A8J4Y0Y7"/>
<evidence type="ECO:0000313" key="2">
    <source>
        <dbReference type="EMBL" id="KAG0719078.1"/>
    </source>
</evidence>
<proteinExistence type="predicted"/>
<gene>
    <name evidence="2" type="ORF">GWK47_051221</name>
</gene>
<keyword evidence="3" id="KW-1185">Reference proteome</keyword>
<accession>A0A8J4Y0Y7</accession>
<sequence>MADRSEEQDSSNIEIFECQEPHLEATQDLELLAQEIAEAAVEDERKLSRTPSPSPPPTVPCSEVCETATREESSEEEEEDGLDKCEDDLTHLDTDMAENLRSSSPVDESSWVLVDATEDEERKAEFPEQKFSVFRKFLVRGDLRQKLGDLGFMSDATPQASADDGQRELSLQNLVMSCSESMVICNLPKEGDTEEEDSSQVFIKDSPNGFGMPSWRGTVSGAMVEVEMERQGGLLVAAVTVWHCDLLSALTSLRNLVSSAGLVSYADVDVPSLLARAA</sequence>
<dbReference type="OrthoDB" id="6364788at2759"/>
<name>A0A8J4Y0Y7_CHIOP</name>
<reference evidence="2" key="1">
    <citation type="submission" date="2020-07" db="EMBL/GenBank/DDBJ databases">
        <title>The High-quality genome of the commercially important snow crab, Chionoecetes opilio.</title>
        <authorList>
            <person name="Jeong J.-H."/>
            <person name="Ryu S."/>
        </authorList>
    </citation>
    <scope>NUCLEOTIDE SEQUENCE</scope>
    <source>
        <strain evidence="2">MADBK_172401_WGS</strain>
        <tissue evidence="2">Digestive gland</tissue>
    </source>
</reference>
<comment type="caution">
    <text evidence="2">The sequence shown here is derived from an EMBL/GenBank/DDBJ whole genome shotgun (WGS) entry which is preliminary data.</text>
</comment>
<dbReference type="EMBL" id="JACEEZ010015084">
    <property type="protein sequence ID" value="KAG0719078.1"/>
    <property type="molecule type" value="Genomic_DNA"/>
</dbReference>
<evidence type="ECO:0000256" key="1">
    <source>
        <dbReference type="SAM" id="MobiDB-lite"/>
    </source>
</evidence>
<protein>
    <submittedName>
        <fullName evidence="2">Uncharacterized protein</fullName>
    </submittedName>
</protein>
<organism evidence="2 3">
    <name type="scientific">Chionoecetes opilio</name>
    <name type="common">Atlantic snow crab</name>
    <name type="synonym">Cancer opilio</name>
    <dbReference type="NCBI Taxonomy" id="41210"/>
    <lineage>
        <taxon>Eukaryota</taxon>
        <taxon>Metazoa</taxon>
        <taxon>Ecdysozoa</taxon>
        <taxon>Arthropoda</taxon>
        <taxon>Crustacea</taxon>
        <taxon>Multicrustacea</taxon>
        <taxon>Malacostraca</taxon>
        <taxon>Eumalacostraca</taxon>
        <taxon>Eucarida</taxon>
        <taxon>Decapoda</taxon>
        <taxon>Pleocyemata</taxon>
        <taxon>Brachyura</taxon>
        <taxon>Eubrachyura</taxon>
        <taxon>Majoidea</taxon>
        <taxon>Majidae</taxon>
        <taxon>Chionoecetes</taxon>
    </lineage>
</organism>